<dbReference type="CDD" id="cd03135">
    <property type="entry name" value="GATase1_DJ-1"/>
    <property type="match status" value="1"/>
</dbReference>
<feature type="domain" description="DJ-1/PfpI" evidence="1">
    <location>
        <begin position="4"/>
        <end position="163"/>
    </location>
</feature>
<dbReference type="Gene3D" id="3.40.50.880">
    <property type="match status" value="1"/>
</dbReference>
<evidence type="ECO:0000259" key="1">
    <source>
        <dbReference type="Pfam" id="PF01965"/>
    </source>
</evidence>
<dbReference type="PANTHER" id="PTHR48094:SF12">
    <property type="entry name" value="PARKINSON DISEASE PROTEIN 7 HOMOLOG"/>
    <property type="match status" value="1"/>
</dbReference>
<gene>
    <name evidence="2" type="ORF">QEH59_01155</name>
</gene>
<dbReference type="PANTHER" id="PTHR48094">
    <property type="entry name" value="PROTEIN/NUCLEIC ACID DEGLYCASE DJ-1-RELATED"/>
    <property type="match status" value="1"/>
</dbReference>
<comment type="caution">
    <text evidence="2">The sequence shown here is derived from an EMBL/GenBank/DDBJ whole genome shotgun (WGS) entry which is preliminary data.</text>
</comment>
<accession>A0ABU1AE33</accession>
<evidence type="ECO:0000313" key="3">
    <source>
        <dbReference type="Proteomes" id="UP001243717"/>
    </source>
</evidence>
<dbReference type="RefSeq" id="WP_308983523.1">
    <property type="nucleotide sequence ID" value="NZ_JARXIC010000002.1"/>
</dbReference>
<keyword evidence="3" id="KW-1185">Reference proteome</keyword>
<organism evidence="2 3">
    <name type="scientific">Thalassobacterium sedimentorum</name>
    <dbReference type="NCBI Taxonomy" id="3041258"/>
    <lineage>
        <taxon>Bacteria</taxon>
        <taxon>Pseudomonadati</taxon>
        <taxon>Verrucomicrobiota</taxon>
        <taxon>Opitutia</taxon>
        <taxon>Puniceicoccales</taxon>
        <taxon>Coraliomargaritaceae</taxon>
        <taxon>Thalassobacterium</taxon>
    </lineage>
</organism>
<protein>
    <submittedName>
        <fullName evidence="2">DJ-1/PfpI family protein</fullName>
    </submittedName>
</protein>
<name>A0ABU1AE33_9BACT</name>
<sequence length="183" mass="19598">MKLRALIILHPGFEELEAVAPIDLLSRAEVEVVQASAAQTLQVTGRSGITIETNHLLSQIATEIFDVVILPGGPGITQLREDAQIIKCLQNHKQAGKLIACICAAPLLLLDAKLIQDIEYTAHPSTAKELPNARNQAIVIDNNILTSPGAGTATEFALSLIQQLCSESTKKEIAASICWSHSC</sequence>
<dbReference type="Pfam" id="PF01965">
    <property type="entry name" value="DJ-1_PfpI"/>
    <property type="match status" value="1"/>
</dbReference>
<dbReference type="SUPFAM" id="SSF52317">
    <property type="entry name" value="Class I glutamine amidotransferase-like"/>
    <property type="match status" value="1"/>
</dbReference>
<dbReference type="InterPro" id="IPR006287">
    <property type="entry name" value="DJ-1"/>
</dbReference>
<dbReference type="EMBL" id="JARXIC010000002">
    <property type="protein sequence ID" value="MDQ8193014.1"/>
    <property type="molecule type" value="Genomic_DNA"/>
</dbReference>
<dbReference type="InterPro" id="IPR050325">
    <property type="entry name" value="Prot/Nucl_acid_deglycase"/>
</dbReference>
<dbReference type="Proteomes" id="UP001243717">
    <property type="component" value="Unassembled WGS sequence"/>
</dbReference>
<dbReference type="NCBIfam" id="TIGR01383">
    <property type="entry name" value="not_thiJ"/>
    <property type="match status" value="1"/>
</dbReference>
<proteinExistence type="predicted"/>
<dbReference type="InterPro" id="IPR002818">
    <property type="entry name" value="DJ-1/PfpI"/>
</dbReference>
<reference evidence="2 3" key="1">
    <citation type="submission" date="2023-04" db="EMBL/GenBank/DDBJ databases">
        <title>A novel bacteria isolated from coastal sediment.</title>
        <authorList>
            <person name="Liu X.-J."/>
            <person name="Du Z.-J."/>
        </authorList>
    </citation>
    <scope>NUCLEOTIDE SEQUENCE [LARGE SCALE GENOMIC DNA]</scope>
    <source>
        <strain evidence="2 3">SDUM461004</strain>
    </source>
</reference>
<dbReference type="InterPro" id="IPR029062">
    <property type="entry name" value="Class_I_gatase-like"/>
</dbReference>
<evidence type="ECO:0000313" key="2">
    <source>
        <dbReference type="EMBL" id="MDQ8193014.1"/>
    </source>
</evidence>